<comment type="caution">
    <text evidence="2">The sequence shown here is derived from an EMBL/GenBank/DDBJ whole genome shotgun (WGS) entry which is preliminary data.</text>
</comment>
<feature type="region of interest" description="Disordered" evidence="1">
    <location>
        <begin position="1"/>
        <end position="25"/>
    </location>
</feature>
<evidence type="ECO:0000313" key="2">
    <source>
        <dbReference type="EMBL" id="KAK9072284.1"/>
    </source>
</evidence>
<reference evidence="2 3" key="1">
    <citation type="submission" date="2024-04" db="EMBL/GenBank/DDBJ databases">
        <title>The reference genome of an endangered Asteraceae, Deinandra increscens subsp. villosa, native to the Central Coast of California.</title>
        <authorList>
            <person name="Guilliams M."/>
            <person name="Hasenstab-Lehman K."/>
            <person name="Meyer R."/>
            <person name="Mcevoy S."/>
        </authorList>
    </citation>
    <scope>NUCLEOTIDE SEQUENCE [LARGE SCALE GENOMIC DNA]</scope>
    <source>
        <tissue evidence="2">Leaf</tissue>
    </source>
</reference>
<dbReference type="Proteomes" id="UP001408789">
    <property type="component" value="Unassembled WGS sequence"/>
</dbReference>
<dbReference type="AlphaFoldDB" id="A0AAP0H496"/>
<name>A0AAP0H496_9ASTR</name>
<proteinExistence type="predicted"/>
<dbReference type="EMBL" id="JBCNJP010000010">
    <property type="protein sequence ID" value="KAK9072284.1"/>
    <property type="molecule type" value="Genomic_DNA"/>
</dbReference>
<keyword evidence="3" id="KW-1185">Reference proteome</keyword>
<organism evidence="2 3">
    <name type="scientific">Deinandra increscens subsp. villosa</name>
    <dbReference type="NCBI Taxonomy" id="3103831"/>
    <lineage>
        <taxon>Eukaryota</taxon>
        <taxon>Viridiplantae</taxon>
        <taxon>Streptophyta</taxon>
        <taxon>Embryophyta</taxon>
        <taxon>Tracheophyta</taxon>
        <taxon>Spermatophyta</taxon>
        <taxon>Magnoliopsida</taxon>
        <taxon>eudicotyledons</taxon>
        <taxon>Gunneridae</taxon>
        <taxon>Pentapetalae</taxon>
        <taxon>asterids</taxon>
        <taxon>campanulids</taxon>
        <taxon>Asterales</taxon>
        <taxon>Asteraceae</taxon>
        <taxon>Asteroideae</taxon>
        <taxon>Heliantheae alliance</taxon>
        <taxon>Madieae</taxon>
        <taxon>Madiinae</taxon>
        <taxon>Deinandra</taxon>
    </lineage>
</organism>
<dbReference type="PANTHER" id="PTHR35131:SF1">
    <property type="entry name" value="EXPRESSED PROTEIN"/>
    <property type="match status" value="1"/>
</dbReference>
<dbReference type="PANTHER" id="PTHR35131">
    <property type="entry name" value="EXPRESSED PROTEIN"/>
    <property type="match status" value="1"/>
</dbReference>
<gene>
    <name evidence="2" type="ORF">SSX86_008717</name>
</gene>
<sequence>MSNSPTTSQSSSSIPGKTIAEPTEIGTKGTIGSLIKREIAYSNRHKVDSRKHNAQSFKVDRRRNKFIPSICSAIDVDNINGPKLV</sequence>
<evidence type="ECO:0000256" key="1">
    <source>
        <dbReference type="SAM" id="MobiDB-lite"/>
    </source>
</evidence>
<protein>
    <submittedName>
        <fullName evidence="2">Uncharacterized protein</fullName>
    </submittedName>
</protein>
<evidence type="ECO:0000313" key="3">
    <source>
        <dbReference type="Proteomes" id="UP001408789"/>
    </source>
</evidence>
<feature type="compositionally biased region" description="Low complexity" evidence="1">
    <location>
        <begin position="1"/>
        <end position="13"/>
    </location>
</feature>
<accession>A0AAP0H496</accession>